<gene>
    <name evidence="8" type="primary">cobM</name>
    <name evidence="8" type="ORF">CPJCM30710_08520</name>
</gene>
<keyword evidence="9" id="KW-1185">Reference proteome</keyword>
<keyword evidence="6" id="KW-0949">S-adenosyl-L-methionine</keyword>
<dbReference type="PANTHER" id="PTHR45790">
    <property type="entry name" value="SIROHEME SYNTHASE-RELATED"/>
    <property type="match status" value="1"/>
</dbReference>
<dbReference type="SUPFAM" id="SSF53790">
    <property type="entry name" value="Tetrapyrrole methylase"/>
    <property type="match status" value="1"/>
</dbReference>
<evidence type="ECO:0000256" key="1">
    <source>
        <dbReference type="ARBA" id="ARBA00004953"/>
    </source>
</evidence>
<evidence type="ECO:0000256" key="5">
    <source>
        <dbReference type="ARBA" id="ARBA00022679"/>
    </source>
</evidence>
<dbReference type="Gene3D" id="3.40.1010.10">
    <property type="entry name" value="Cobalt-precorrin-4 Transmethylase, Domain 1"/>
    <property type="match status" value="1"/>
</dbReference>
<dbReference type="InterPro" id="IPR014777">
    <property type="entry name" value="4pyrrole_Mease_sub1"/>
</dbReference>
<evidence type="ECO:0000256" key="3">
    <source>
        <dbReference type="ARBA" id="ARBA00022573"/>
    </source>
</evidence>
<keyword evidence="5" id="KW-0808">Transferase</keyword>
<keyword evidence="3" id="KW-0169">Cobalamin biosynthesis</keyword>
<evidence type="ECO:0000313" key="9">
    <source>
        <dbReference type="Proteomes" id="UP000679179"/>
    </source>
</evidence>
<protein>
    <submittedName>
        <fullName evidence="8">Precorrin-4 C(11)-methyltransferase</fullName>
    </submittedName>
</protein>
<organism evidence="8 9">
    <name type="scientific">Clostridium polyendosporum</name>
    <dbReference type="NCBI Taxonomy" id="69208"/>
    <lineage>
        <taxon>Bacteria</taxon>
        <taxon>Bacillati</taxon>
        <taxon>Bacillota</taxon>
        <taxon>Clostridia</taxon>
        <taxon>Eubacteriales</taxon>
        <taxon>Clostridiaceae</taxon>
        <taxon>Clostridium</taxon>
    </lineage>
</organism>
<dbReference type="InterPro" id="IPR000878">
    <property type="entry name" value="4pyrrol_Mease"/>
</dbReference>
<dbReference type="CDD" id="cd11641">
    <property type="entry name" value="Precorrin-4_C11-MT"/>
    <property type="match status" value="1"/>
</dbReference>
<evidence type="ECO:0000259" key="7">
    <source>
        <dbReference type="Pfam" id="PF00590"/>
    </source>
</evidence>
<dbReference type="InterPro" id="IPR006362">
    <property type="entry name" value="Cbl_synth_CobM/CibF"/>
</dbReference>
<accession>A0A919VG36</accession>
<evidence type="ECO:0000256" key="2">
    <source>
        <dbReference type="ARBA" id="ARBA00005879"/>
    </source>
</evidence>
<sequence length="256" mass="28736">MFYFIGAGPGDVDLITVKGRRLLESADVVIYAGSLVWDKHLDFCKVNCKKYNSASMTLEEVIEVAVTSHKEGKDIVRLHTGDPSIYGAIKEQMDLLDKHNIQYEVIPGVSSFTASCAALKREFTLPNVSQTVIVTRLEGRTPVPEEEDLEKLASHKCSMAIFLSVQDIDRVVERLVKGYGSDEVPVAVVYKATWPEQKIIRGTLKDISSKVKEEGIKNFSQILVGYFIDCEYERSKLYDPEFTHGCRVAKNENSLH</sequence>
<dbReference type="InterPro" id="IPR014776">
    <property type="entry name" value="4pyrrole_Mease_sub2"/>
</dbReference>
<feature type="domain" description="Tetrapyrrole methylase" evidence="7">
    <location>
        <begin position="1"/>
        <end position="207"/>
    </location>
</feature>
<dbReference type="InterPro" id="IPR050161">
    <property type="entry name" value="Siro_Cobalamin_biosynth"/>
</dbReference>
<dbReference type="AlphaFoldDB" id="A0A919VG36"/>
<dbReference type="PROSITE" id="PS00839">
    <property type="entry name" value="SUMT_1"/>
    <property type="match status" value="1"/>
</dbReference>
<dbReference type="GO" id="GO:0032259">
    <property type="term" value="P:methylation"/>
    <property type="evidence" value="ECO:0007669"/>
    <property type="project" value="UniProtKB-KW"/>
</dbReference>
<evidence type="ECO:0000256" key="4">
    <source>
        <dbReference type="ARBA" id="ARBA00022603"/>
    </source>
</evidence>
<keyword evidence="4" id="KW-0489">Methyltransferase</keyword>
<dbReference type="NCBIfam" id="TIGR01465">
    <property type="entry name" value="cobM_cbiF"/>
    <property type="match status" value="1"/>
</dbReference>
<dbReference type="GO" id="GO:0009236">
    <property type="term" value="P:cobalamin biosynthetic process"/>
    <property type="evidence" value="ECO:0007669"/>
    <property type="project" value="UniProtKB-KW"/>
</dbReference>
<evidence type="ECO:0000256" key="6">
    <source>
        <dbReference type="ARBA" id="ARBA00022691"/>
    </source>
</evidence>
<reference evidence="8" key="1">
    <citation type="submission" date="2021-03" db="EMBL/GenBank/DDBJ databases">
        <title>Taxonomic study of Clostridium polyendosporum from meadow-gley soil under rice.</title>
        <authorList>
            <person name="Kobayashi H."/>
            <person name="Tanizawa Y."/>
            <person name="Yagura M."/>
        </authorList>
    </citation>
    <scope>NUCLEOTIDE SEQUENCE</scope>
    <source>
        <strain evidence="8">JCM 30710</strain>
    </source>
</reference>
<dbReference type="InterPro" id="IPR003043">
    <property type="entry name" value="Uropor_MeTrfase_CS"/>
</dbReference>
<dbReference type="EMBL" id="BOPZ01000005">
    <property type="protein sequence ID" value="GIM28186.1"/>
    <property type="molecule type" value="Genomic_DNA"/>
</dbReference>
<dbReference type="Proteomes" id="UP000679179">
    <property type="component" value="Unassembled WGS sequence"/>
</dbReference>
<name>A0A919VG36_9CLOT</name>
<comment type="similarity">
    <text evidence="2">Belongs to the precorrin methyltransferase family.</text>
</comment>
<proteinExistence type="inferred from homology"/>
<comment type="pathway">
    <text evidence="1">Cofactor biosynthesis; adenosylcobalamin biosynthesis.</text>
</comment>
<dbReference type="Pfam" id="PF00590">
    <property type="entry name" value="TP_methylase"/>
    <property type="match status" value="1"/>
</dbReference>
<dbReference type="Gene3D" id="3.30.950.10">
    <property type="entry name" value="Methyltransferase, Cobalt-precorrin-4 Transmethylase, Domain 2"/>
    <property type="match status" value="1"/>
</dbReference>
<dbReference type="PANTHER" id="PTHR45790:SF4">
    <property type="entry name" value="COBALT-PRECORRIN-4 C(11)-METHYLTRANSFERASE"/>
    <property type="match status" value="1"/>
</dbReference>
<evidence type="ECO:0000313" key="8">
    <source>
        <dbReference type="EMBL" id="GIM28186.1"/>
    </source>
</evidence>
<dbReference type="RefSeq" id="WP_212902932.1">
    <property type="nucleotide sequence ID" value="NZ_BOPZ01000005.1"/>
</dbReference>
<dbReference type="GO" id="GO:0046026">
    <property type="term" value="F:precorrin-4 C11-methyltransferase activity"/>
    <property type="evidence" value="ECO:0007669"/>
    <property type="project" value="InterPro"/>
</dbReference>
<comment type="caution">
    <text evidence="8">The sequence shown here is derived from an EMBL/GenBank/DDBJ whole genome shotgun (WGS) entry which is preliminary data.</text>
</comment>
<dbReference type="InterPro" id="IPR035996">
    <property type="entry name" value="4pyrrol_Methylase_sf"/>
</dbReference>